<dbReference type="Proteomes" id="UP001206128">
    <property type="component" value="Unassembled WGS sequence"/>
</dbReference>
<name>A0AAE3GA27_9PSEU</name>
<keyword evidence="3" id="KW-1185">Reference proteome</keyword>
<dbReference type="Pfam" id="PF01636">
    <property type="entry name" value="APH"/>
    <property type="match status" value="1"/>
</dbReference>
<evidence type="ECO:0000313" key="2">
    <source>
        <dbReference type="EMBL" id="MCP2163169.1"/>
    </source>
</evidence>
<protein>
    <submittedName>
        <fullName evidence="2">Fructosamine-3-kinase</fullName>
    </submittedName>
</protein>
<dbReference type="RefSeq" id="WP_253765573.1">
    <property type="nucleotide sequence ID" value="NZ_JAMTCK010000001.1"/>
</dbReference>
<feature type="domain" description="Aminoglycoside phosphotransferase" evidence="1">
    <location>
        <begin position="32"/>
        <end position="287"/>
    </location>
</feature>
<organism evidence="2 3">
    <name type="scientific">Goodfellowiella coeruleoviolacea</name>
    <dbReference type="NCBI Taxonomy" id="334858"/>
    <lineage>
        <taxon>Bacteria</taxon>
        <taxon>Bacillati</taxon>
        <taxon>Actinomycetota</taxon>
        <taxon>Actinomycetes</taxon>
        <taxon>Pseudonocardiales</taxon>
        <taxon>Pseudonocardiaceae</taxon>
        <taxon>Goodfellowiella</taxon>
    </lineage>
</organism>
<dbReference type="EMBL" id="JAMTCK010000001">
    <property type="protein sequence ID" value="MCP2163169.1"/>
    <property type="molecule type" value="Genomic_DNA"/>
</dbReference>
<gene>
    <name evidence="2" type="ORF">LX83_000009</name>
</gene>
<reference evidence="2" key="1">
    <citation type="submission" date="2022-06" db="EMBL/GenBank/DDBJ databases">
        <title>Genomic Encyclopedia of Archaeal and Bacterial Type Strains, Phase II (KMG-II): from individual species to whole genera.</title>
        <authorList>
            <person name="Goeker M."/>
        </authorList>
    </citation>
    <scope>NUCLEOTIDE SEQUENCE</scope>
    <source>
        <strain evidence="2">DSM 43935</strain>
    </source>
</reference>
<evidence type="ECO:0000259" key="1">
    <source>
        <dbReference type="Pfam" id="PF01636"/>
    </source>
</evidence>
<evidence type="ECO:0000313" key="3">
    <source>
        <dbReference type="Proteomes" id="UP001206128"/>
    </source>
</evidence>
<sequence length="341" mass="36906">MPSRTARRVSAEELAGAVAEAFGPATRITAAEELTDGTYNAVWRLDLDPVGPVVLKVAPRAEAPRLTYERRILRTEAAFLRLASGVAPLPVPHHLGRDSAALGGDFLVTSMLPGQPWHRLRGRLDRSRRQVLRRELGRIVARLHGIRGSRFGYPEPGTGLSGDTWGQACTAMLAAVLADAERFGVALPAPAADITALVRAQRPVLDEVTEPVLVHFDLWEGNVMLDTGAPAGPRIAGLIDAERAFWGDPLADFVSLALFGDIEDDPALLAGYREAGGRAVFTPAARRRLLLYQAYLYLIMTVEGVPRGTRGPAALLSRRLAARGLTRALRALHRATEVMSR</sequence>
<dbReference type="InterPro" id="IPR011009">
    <property type="entry name" value="Kinase-like_dom_sf"/>
</dbReference>
<dbReference type="Gene3D" id="3.90.1200.10">
    <property type="match status" value="1"/>
</dbReference>
<accession>A0AAE3GA27</accession>
<dbReference type="PANTHER" id="PTHR21310">
    <property type="entry name" value="AMINOGLYCOSIDE PHOSPHOTRANSFERASE-RELATED-RELATED"/>
    <property type="match status" value="1"/>
</dbReference>
<dbReference type="InterPro" id="IPR051678">
    <property type="entry name" value="AGP_Transferase"/>
</dbReference>
<dbReference type="PANTHER" id="PTHR21310:SF15">
    <property type="entry name" value="AMINOGLYCOSIDE PHOSPHOTRANSFERASE DOMAIN-CONTAINING PROTEIN"/>
    <property type="match status" value="1"/>
</dbReference>
<dbReference type="AlphaFoldDB" id="A0AAE3GA27"/>
<proteinExistence type="predicted"/>
<dbReference type="InterPro" id="IPR002575">
    <property type="entry name" value="Aminoglycoside_PTrfase"/>
</dbReference>
<dbReference type="SUPFAM" id="SSF56112">
    <property type="entry name" value="Protein kinase-like (PK-like)"/>
    <property type="match status" value="1"/>
</dbReference>
<comment type="caution">
    <text evidence="2">The sequence shown here is derived from an EMBL/GenBank/DDBJ whole genome shotgun (WGS) entry which is preliminary data.</text>
</comment>